<reference evidence="3" key="1">
    <citation type="journal article" date="2017" name="Nat. Commun.">
        <title>The North American bullfrog draft genome provides insight into hormonal regulation of long noncoding RNA.</title>
        <authorList>
            <person name="Hammond S.A."/>
            <person name="Warren R.L."/>
            <person name="Vandervalk B.P."/>
            <person name="Kucuk E."/>
            <person name="Khan H."/>
            <person name="Gibb E.A."/>
            <person name="Pandoh P."/>
            <person name="Kirk H."/>
            <person name="Zhao Y."/>
            <person name="Jones M."/>
            <person name="Mungall A.J."/>
            <person name="Coope R."/>
            <person name="Pleasance S."/>
            <person name="Moore R.A."/>
            <person name="Holt R.A."/>
            <person name="Round J.M."/>
            <person name="Ohora S."/>
            <person name="Walle B.V."/>
            <person name="Veldhoen N."/>
            <person name="Helbing C.C."/>
            <person name="Birol I."/>
        </authorList>
    </citation>
    <scope>NUCLEOTIDE SEQUENCE [LARGE SCALE GENOMIC DNA]</scope>
</reference>
<dbReference type="Proteomes" id="UP000228934">
    <property type="component" value="Unassembled WGS sequence"/>
</dbReference>
<protein>
    <recommendedName>
        <fullName evidence="4">Sushi domain-containing protein</fullName>
    </recommendedName>
</protein>
<evidence type="ECO:0008006" key="4">
    <source>
        <dbReference type="Google" id="ProtNLM"/>
    </source>
</evidence>
<keyword evidence="1" id="KW-1015">Disulfide bond</keyword>
<feature type="non-terminal residue" evidence="2">
    <location>
        <position position="86"/>
    </location>
</feature>
<dbReference type="SUPFAM" id="SSF57535">
    <property type="entry name" value="Complement control module/SCR domain"/>
    <property type="match status" value="1"/>
</dbReference>
<proteinExistence type="predicted"/>
<evidence type="ECO:0000313" key="2">
    <source>
        <dbReference type="EMBL" id="PIO29078.1"/>
    </source>
</evidence>
<dbReference type="EMBL" id="KV935523">
    <property type="protein sequence ID" value="PIO29078.1"/>
    <property type="molecule type" value="Genomic_DNA"/>
</dbReference>
<accession>A0A2G9RMF2</accession>
<gene>
    <name evidence="2" type="ORF">AB205_0095390</name>
</gene>
<keyword evidence="3" id="KW-1185">Reference proteome</keyword>
<dbReference type="InterPro" id="IPR035976">
    <property type="entry name" value="Sushi/SCR/CCP_sf"/>
</dbReference>
<organism evidence="2 3">
    <name type="scientific">Aquarana catesbeiana</name>
    <name type="common">American bullfrog</name>
    <name type="synonym">Rana catesbeiana</name>
    <dbReference type="NCBI Taxonomy" id="8400"/>
    <lineage>
        <taxon>Eukaryota</taxon>
        <taxon>Metazoa</taxon>
        <taxon>Chordata</taxon>
        <taxon>Craniata</taxon>
        <taxon>Vertebrata</taxon>
        <taxon>Euteleostomi</taxon>
        <taxon>Amphibia</taxon>
        <taxon>Batrachia</taxon>
        <taxon>Anura</taxon>
        <taxon>Neobatrachia</taxon>
        <taxon>Ranoidea</taxon>
        <taxon>Ranidae</taxon>
        <taxon>Aquarana</taxon>
    </lineage>
</organism>
<sequence length="86" mass="9710">MEQIANGFIAKTYMIGTSVKNQCDEGFEGLYADTVNYKCVRYAGKVKWSSLEDCCIKKQIVMNTASYCVRTANNDSLSNEEETTWT</sequence>
<name>A0A2G9RMF2_AQUCT</name>
<dbReference type="AlphaFoldDB" id="A0A2G9RMF2"/>
<evidence type="ECO:0000256" key="1">
    <source>
        <dbReference type="ARBA" id="ARBA00023157"/>
    </source>
</evidence>
<evidence type="ECO:0000313" key="3">
    <source>
        <dbReference type="Proteomes" id="UP000228934"/>
    </source>
</evidence>